<dbReference type="GO" id="GO:0006281">
    <property type="term" value="P:DNA repair"/>
    <property type="evidence" value="ECO:0007669"/>
    <property type="project" value="TreeGrafter"/>
</dbReference>
<dbReference type="InterPro" id="IPR023214">
    <property type="entry name" value="HAD_sf"/>
</dbReference>
<dbReference type="Gene3D" id="3.40.50.1000">
    <property type="entry name" value="HAD superfamily/HAD-like"/>
    <property type="match status" value="1"/>
</dbReference>
<dbReference type="PANTHER" id="PTHR43434:SF24">
    <property type="entry name" value="HYDROLASE-RELATED"/>
    <property type="match status" value="1"/>
</dbReference>
<evidence type="ECO:0000313" key="1">
    <source>
        <dbReference type="EMBL" id="QQD24162.1"/>
    </source>
</evidence>
<dbReference type="SFLD" id="SFLDG01129">
    <property type="entry name" value="C1.5:_HAD__Beta-PGM__Phosphata"/>
    <property type="match status" value="1"/>
</dbReference>
<keyword evidence="2" id="KW-1185">Reference proteome</keyword>
<gene>
    <name evidence="1" type="ORF">GJQ55_06595</name>
</gene>
<dbReference type="NCBIfam" id="TIGR01549">
    <property type="entry name" value="HAD-SF-IA-v1"/>
    <property type="match status" value="1"/>
</dbReference>
<dbReference type="SUPFAM" id="SSF56784">
    <property type="entry name" value="HAD-like"/>
    <property type="match status" value="1"/>
</dbReference>
<dbReference type="Gene3D" id="1.10.150.240">
    <property type="entry name" value="Putative phosphatase, domain 2"/>
    <property type="match status" value="1"/>
</dbReference>
<protein>
    <submittedName>
        <fullName evidence="1">HAD-IA family hydrolase</fullName>
    </submittedName>
</protein>
<dbReference type="InterPro" id="IPR050155">
    <property type="entry name" value="HAD-like_hydrolase_sf"/>
</dbReference>
<reference evidence="1 2" key="1">
    <citation type="submission" date="2019-11" db="EMBL/GenBank/DDBJ databases">
        <title>Venatorbacter sp. nov. a predator of Campylobacter and other Gram-negative bacteria.</title>
        <authorList>
            <person name="Saeedi A."/>
            <person name="Cummings N.J."/>
            <person name="Connerton I.F."/>
            <person name="Connerton P.L."/>
        </authorList>
    </citation>
    <scope>NUCLEOTIDE SEQUENCE [LARGE SCALE GENOMIC DNA]</scope>
    <source>
        <strain evidence="1">XL5</strain>
    </source>
</reference>
<dbReference type="Pfam" id="PF13419">
    <property type="entry name" value="HAD_2"/>
    <property type="match status" value="1"/>
</dbReference>
<dbReference type="PANTHER" id="PTHR43434">
    <property type="entry name" value="PHOSPHOGLYCOLATE PHOSPHATASE"/>
    <property type="match status" value="1"/>
</dbReference>
<dbReference type="InterPro" id="IPR041492">
    <property type="entry name" value="HAD_2"/>
</dbReference>
<dbReference type="SFLD" id="SFLDS00003">
    <property type="entry name" value="Haloacid_Dehalogenase"/>
    <property type="match status" value="1"/>
</dbReference>
<dbReference type="InterPro" id="IPR023198">
    <property type="entry name" value="PGP-like_dom2"/>
</dbReference>
<evidence type="ECO:0000313" key="2">
    <source>
        <dbReference type="Proteomes" id="UP000596074"/>
    </source>
</evidence>
<dbReference type="InterPro" id="IPR036412">
    <property type="entry name" value="HAD-like_sf"/>
</dbReference>
<sequence>MNYKLVIFDWDGTLVDSTGRIVDSMQRAAREVQLPVIPDAAVQNIIGLGLPEALETLWPGIAGEQMAVMTKAYARFFVTDSQVGMGFFPGAVDFLEGLLRQERLLAVATGKSRKGLDRMLRDLQVGHLFATTRCADETRSKPHPLMLEQILAELSVAPHEALMIGDTTYDLDMANAAGVASVAMGHGAHNEAQLLACRPLAVCHSMRELNEWVQQNG</sequence>
<dbReference type="Proteomes" id="UP000596074">
    <property type="component" value="Chromosome"/>
</dbReference>
<dbReference type="AlphaFoldDB" id="A0A9X7YPM6"/>
<keyword evidence="1" id="KW-0378">Hydrolase</keyword>
<accession>A0A9X7YPM6</accession>
<dbReference type="InterPro" id="IPR006439">
    <property type="entry name" value="HAD-SF_hydro_IA"/>
</dbReference>
<organism evidence="1 2">
    <name type="scientific">Venatoribacter cucullus</name>
    <dbReference type="NCBI Taxonomy" id="2661630"/>
    <lineage>
        <taxon>Bacteria</taxon>
        <taxon>Pseudomonadati</taxon>
        <taxon>Pseudomonadota</taxon>
        <taxon>Gammaproteobacteria</taxon>
        <taxon>Oceanospirillales</taxon>
        <taxon>Oceanospirillaceae</taxon>
        <taxon>Venatoribacter</taxon>
    </lineage>
</organism>
<dbReference type="GO" id="GO:0008967">
    <property type="term" value="F:phosphoglycolate phosphatase activity"/>
    <property type="evidence" value="ECO:0007669"/>
    <property type="project" value="TreeGrafter"/>
</dbReference>
<name>A0A9X7YPM6_9GAMM</name>
<dbReference type="GO" id="GO:0005829">
    <property type="term" value="C:cytosol"/>
    <property type="evidence" value="ECO:0007669"/>
    <property type="project" value="TreeGrafter"/>
</dbReference>
<proteinExistence type="predicted"/>
<dbReference type="EMBL" id="CP046056">
    <property type="protein sequence ID" value="QQD24162.1"/>
    <property type="molecule type" value="Genomic_DNA"/>
</dbReference>
<dbReference type="KEGG" id="vcw:GJQ55_06595"/>